<feature type="transmembrane region" description="Helical" evidence="1">
    <location>
        <begin position="95"/>
        <end position="117"/>
    </location>
</feature>
<evidence type="ECO:0000313" key="2">
    <source>
        <dbReference type="EMBL" id="TQS39891.1"/>
    </source>
</evidence>
<keyword evidence="1" id="KW-0472">Membrane</keyword>
<dbReference type="EMBL" id="VIRS01000053">
    <property type="protein sequence ID" value="TQS39891.1"/>
    <property type="molecule type" value="Genomic_DNA"/>
</dbReference>
<dbReference type="AlphaFoldDB" id="A0A545AEY3"/>
<dbReference type="InParanoid" id="A0A545AEY3"/>
<evidence type="ECO:0008006" key="4">
    <source>
        <dbReference type="Google" id="ProtNLM"/>
    </source>
</evidence>
<dbReference type="Proteomes" id="UP000317982">
    <property type="component" value="Unassembled WGS sequence"/>
</dbReference>
<feature type="transmembrane region" description="Helical" evidence="1">
    <location>
        <begin position="138"/>
        <end position="158"/>
    </location>
</feature>
<feature type="transmembrane region" description="Helical" evidence="1">
    <location>
        <begin position="6"/>
        <end position="28"/>
    </location>
</feature>
<feature type="transmembrane region" description="Helical" evidence="1">
    <location>
        <begin position="192"/>
        <end position="225"/>
    </location>
</feature>
<organism evidence="2 3">
    <name type="scientific">Cryptosporangium phraense</name>
    <dbReference type="NCBI Taxonomy" id="2593070"/>
    <lineage>
        <taxon>Bacteria</taxon>
        <taxon>Bacillati</taxon>
        <taxon>Actinomycetota</taxon>
        <taxon>Actinomycetes</taxon>
        <taxon>Cryptosporangiales</taxon>
        <taxon>Cryptosporangiaceae</taxon>
        <taxon>Cryptosporangium</taxon>
    </lineage>
</organism>
<evidence type="ECO:0000256" key="1">
    <source>
        <dbReference type="SAM" id="Phobius"/>
    </source>
</evidence>
<name>A0A545AEY3_9ACTN</name>
<comment type="caution">
    <text evidence="2">The sequence shown here is derived from an EMBL/GenBank/DDBJ whole genome shotgun (WGS) entry which is preliminary data.</text>
</comment>
<protein>
    <recommendedName>
        <fullName evidence="4">Site-2 protease family protein</fullName>
    </recommendedName>
</protein>
<reference evidence="2 3" key="1">
    <citation type="submission" date="2019-07" db="EMBL/GenBank/DDBJ databases">
        <title>Cryptosporangium phraense sp. nov., isolated from plant litter.</title>
        <authorList>
            <person name="Suriyachadkun C."/>
        </authorList>
    </citation>
    <scope>NUCLEOTIDE SEQUENCE [LARGE SCALE GENOMIC DNA]</scope>
    <source>
        <strain evidence="2 3">A-T 5661</strain>
    </source>
</reference>
<dbReference type="OrthoDB" id="3289671at2"/>
<keyword evidence="3" id="KW-1185">Reference proteome</keyword>
<accession>A0A545AEY3</accession>
<gene>
    <name evidence="2" type="ORF">FL583_37760</name>
</gene>
<keyword evidence="1" id="KW-1133">Transmembrane helix</keyword>
<proteinExistence type="predicted"/>
<dbReference type="RefSeq" id="WP_142709720.1">
    <property type="nucleotide sequence ID" value="NZ_VIRS01000053.1"/>
</dbReference>
<keyword evidence="1" id="KW-0812">Transmembrane</keyword>
<sequence>MLFALGSPVAFAGLLVAFVLGLVIRVVAIRLVQRRRVPAGWDVPRRSGGKLVDVRRDVDIFGVVAAVVGGTGWGKKLEDSGMAPAPLRTLLAGPIAVLVASQVAFLAFILVAGPVSLGSLSASSVLRGDLSGGTSVELFLLSLAVGLLCFGLLDLVPLPPLDGWGLLRHAVKRPGTGFQKARYWLEDQNVGIAILLAGMLLPLFRGLPLFLFLLDIVCWPFLLLWG</sequence>
<evidence type="ECO:0000313" key="3">
    <source>
        <dbReference type="Proteomes" id="UP000317982"/>
    </source>
</evidence>